<dbReference type="Pfam" id="PF08861">
    <property type="entry name" value="DUF1828"/>
    <property type="match status" value="1"/>
</dbReference>
<dbReference type="EMBL" id="PKIB01000001">
    <property type="protein sequence ID" value="PLA54604.1"/>
    <property type="molecule type" value="Genomic_DNA"/>
</dbReference>
<dbReference type="Proteomes" id="UP000235073">
    <property type="component" value="Unassembled WGS sequence"/>
</dbReference>
<dbReference type="InterPro" id="IPR014961">
    <property type="entry name" value="DUF1829"/>
</dbReference>
<dbReference type="Pfam" id="PF08862">
    <property type="entry name" value="DUF1829"/>
    <property type="match status" value="1"/>
</dbReference>
<dbReference type="AlphaFoldDB" id="A0A2I1YI86"/>
<evidence type="ECO:0000259" key="1">
    <source>
        <dbReference type="Pfam" id="PF08861"/>
    </source>
</evidence>
<feature type="domain" description="DUF1828" evidence="1">
    <location>
        <begin position="34"/>
        <end position="123"/>
    </location>
</feature>
<evidence type="ECO:0000313" key="3">
    <source>
        <dbReference type="EMBL" id="PLA54604.1"/>
    </source>
</evidence>
<protein>
    <recommendedName>
        <fullName evidence="5">DUF1828 domain-containing protein</fullName>
    </recommendedName>
</protein>
<name>A0A2I1YI86_STRMC</name>
<evidence type="ECO:0000313" key="4">
    <source>
        <dbReference type="Proteomes" id="UP000235073"/>
    </source>
</evidence>
<accession>A0A2I1YI86</accession>
<dbReference type="InterPro" id="IPR014960">
    <property type="entry name" value="DUF1828"/>
</dbReference>
<reference evidence="3 4" key="1">
    <citation type="submission" date="2017-12" db="EMBL/GenBank/DDBJ databases">
        <title>Phylogenetic diversity of female urinary microbiome.</title>
        <authorList>
            <person name="Thomas-White K."/>
            <person name="Wolfe A.J."/>
        </authorList>
    </citation>
    <scope>NUCLEOTIDE SEQUENCE [LARGE SCALE GENOMIC DNA]</scope>
    <source>
        <strain evidence="3 4">UMB0733</strain>
    </source>
</reference>
<proteinExistence type="predicted"/>
<evidence type="ECO:0000259" key="2">
    <source>
        <dbReference type="Pfam" id="PF08862"/>
    </source>
</evidence>
<feature type="domain" description="DUF1829" evidence="2">
    <location>
        <begin position="161"/>
        <end position="249"/>
    </location>
</feature>
<evidence type="ECO:0008006" key="5">
    <source>
        <dbReference type="Google" id="ProtNLM"/>
    </source>
</evidence>
<comment type="caution">
    <text evidence="3">The sequence shown here is derived from an EMBL/GenBank/DDBJ whole genome shotgun (WGS) entry which is preliminary data.</text>
</comment>
<dbReference type="RefSeq" id="WP_101774151.1">
    <property type="nucleotide sequence ID" value="NZ_PKIB01000001.1"/>
</dbReference>
<gene>
    <name evidence="3" type="ORF">CYK21_00335</name>
</gene>
<organism evidence="3 4">
    <name type="scientific">Streptococcus macedonicus</name>
    <name type="common">Streptococcus gallolyticus macedonicus</name>
    <dbReference type="NCBI Taxonomy" id="59310"/>
    <lineage>
        <taxon>Bacteria</taxon>
        <taxon>Bacillati</taxon>
        <taxon>Bacillota</taxon>
        <taxon>Bacilli</taxon>
        <taxon>Lactobacillales</taxon>
        <taxon>Streptococcaceae</taxon>
        <taxon>Streptococcus</taxon>
    </lineage>
</organism>
<sequence length="258" mass="29986">MVLLDGIKLIDDYVTWYKNNTIVNKFDDYTQMITPFANHLNDRVQLYLESMPGNQIRISDDGETLRELELAGLDYNTSTRKRLRKEILTQFGTKINDDILYIDCDVKDFPKSKHKLIETIMRVYDLLNTQKSTVVSLFTEEVQDYFFENDFGGTPNVKLTGQSSIDYQVDYVIGARKSHPEIWIQLLNHLTFDSFSRVNTIYEDISLGRSFDRDTKKVIIFNDLEQRASKKTELIASNKNILLFPWSNKSQVKGKILG</sequence>